<dbReference type="SUPFAM" id="SSF48403">
    <property type="entry name" value="Ankyrin repeat"/>
    <property type="match status" value="1"/>
</dbReference>
<name>A0A2I2L4T1_9VIRU</name>
<accession>A0A2I2L4T1</accession>
<organism evidence="2">
    <name type="scientific">Orpheovirus IHUMI-LCC2</name>
    <dbReference type="NCBI Taxonomy" id="2023057"/>
    <lineage>
        <taxon>Viruses</taxon>
        <taxon>Varidnaviria</taxon>
        <taxon>Bamfordvirae</taxon>
        <taxon>Nucleocytoviricota</taxon>
        <taxon>Megaviricetes</taxon>
        <taxon>Pimascovirales</taxon>
        <taxon>Ocovirineae</taxon>
        <taxon>Orpheoviridae</taxon>
        <taxon>Alphaorpheovirus</taxon>
        <taxon>Alphaorpheovirus massiliense</taxon>
    </lineage>
</organism>
<dbReference type="EMBL" id="LT906555">
    <property type="protein sequence ID" value="SNW62552.1"/>
    <property type="molecule type" value="Genomic_DNA"/>
</dbReference>
<protein>
    <submittedName>
        <fullName evidence="2">Ankyrin-repeat protein with F-box domain</fullName>
    </submittedName>
</protein>
<dbReference type="GeneID" id="35382459"/>
<evidence type="ECO:0000313" key="2">
    <source>
        <dbReference type="EMBL" id="SNW62552.1"/>
    </source>
</evidence>
<gene>
    <name evidence="2" type="ORF">ORPV_648</name>
</gene>
<sequence length="394" mass="46577">MEEYNFSNIPNELLFNILDDLDVGSITSLCRSNKDNNIVCSEEYDDYWKGRFEKIFDDYKLIGLDGNVLKRNNKYRIPYNNYTSVDEYNEWNKTEFESWYQIVDDIYTELQYANEVLKINNDYNHRMKRNKMKDAKVEMKEIEARKMGYSYEEADNIGNDLKEGIQKNKTTSDVENLYDLIVNQIKISNLEVLNYINSYFRYYARRDDKNRIYILGMINTFLNYTAFYSNKIIYQYLQLIYGRGRNNNKRMRYALRGGNLDMIKYFQGLGVSFKNDNSYIFDVIVSNSDEDTTKEILTLMLNDGVNIDSSAVNFMIKLGKFDILDIIYDNGYKFGVANLNYAIKLNSYNMVLYFIEKGVRPDSSTIAMILILNVRPNRLEGYDDILNLIKQYIN</sequence>
<evidence type="ECO:0000259" key="1">
    <source>
        <dbReference type="PROSITE" id="PS50181"/>
    </source>
</evidence>
<proteinExistence type="predicted"/>
<dbReference type="KEGG" id="vg:35382459"/>
<feature type="domain" description="F-box" evidence="1">
    <location>
        <begin position="3"/>
        <end position="51"/>
    </location>
</feature>
<reference evidence="2" key="1">
    <citation type="submission" date="2017-08" db="EMBL/GenBank/DDBJ databases">
        <authorList>
            <consortium name="Urmite Genomes"/>
        </authorList>
    </citation>
    <scope>NUCLEOTIDE SEQUENCE [LARGE SCALE GENOMIC DNA]</scope>
    <source>
        <strain evidence="2">IHUMI-LCC2</strain>
    </source>
</reference>
<dbReference type="RefSeq" id="YP_009448854.1">
    <property type="nucleotide sequence ID" value="NC_036594.1"/>
</dbReference>
<dbReference type="OrthoDB" id="41567at10239"/>
<dbReference type="PROSITE" id="PS50181">
    <property type="entry name" value="FBOX"/>
    <property type="match status" value="1"/>
</dbReference>
<dbReference type="InterPro" id="IPR001810">
    <property type="entry name" value="F-box_dom"/>
</dbReference>
<keyword evidence="3" id="KW-1185">Reference proteome</keyword>
<dbReference type="InterPro" id="IPR036770">
    <property type="entry name" value="Ankyrin_rpt-contain_sf"/>
</dbReference>
<dbReference type="Proteomes" id="UP000236316">
    <property type="component" value="Segment"/>
</dbReference>
<evidence type="ECO:0000313" key="3">
    <source>
        <dbReference type="Proteomes" id="UP000236316"/>
    </source>
</evidence>